<dbReference type="InterPro" id="IPR011761">
    <property type="entry name" value="ATP-grasp"/>
</dbReference>
<dbReference type="EMBL" id="FN650140">
    <property type="protein sequence ID" value="CBJ11735.1"/>
    <property type="molecule type" value="Genomic_DNA"/>
</dbReference>
<evidence type="ECO:0000313" key="5">
    <source>
        <dbReference type="Proteomes" id="UP000001060"/>
    </source>
</evidence>
<dbReference type="PANTHER" id="PTHR21621">
    <property type="entry name" value="RIBOSOMAL PROTEIN S6 MODIFICATION PROTEIN"/>
    <property type="match status" value="1"/>
</dbReference>
<keyword evidence="2" id="KW-0067">ATP-binding</keyword>
<dbReference type="eggNOG" id="COG0189">
    <property type="taxonomic scope" value="Bacteria"/>
</dbReference>
<dbReference type="GO" id="GO:0009432">
    <property type="term" value="P:SOS response"/>
    <property type="evidence" value="ECO:0007669"/>
    <property type="project" value="TreeGrafter"/>
</dbReference>
<feature type="domain" description="ATP-grasp" evidence="3">
    <location>
        <begin position="68"/>
        <end position="327"/>
    </location>
</feature>
<dbReference type="Proteomes" id="UP000001060">
    <property type="component" value="Chromosome"/>
</dbReference>
<keyword evidence="1" id="KW-0464">Manganese</keyword>
<dbReference type="Pfam" id="PF02786">
    <property type="entry name" value="CPSase_L_D2"/>
    <property type="match status" value="1"/>
</dbReference>
<dbReference type="InterPro" id="IPR005479">
    <property type="entry name" value="CPAse_ATP-bd"/>
</dbReference>
<dbReference type="PROSITE" id="PS50975">
    <property type="entry name" value="ATP_GRASP"/>
    <property type="match status" value="1"/>
</dbReference>
<keyword evidence="5" id="KW-1185">Reference proteome</keyword>
<evidence type="ECO:0000259" key="3">
    <source>
        <dbReference type="PROSITE" id="PS50975"/>
    </source>
</evidence>
<organism evidence="4 5">
    <name type="scientific">Legionella longbeachae serogroup 1 (strain NSW150)</name>
    <dbReference type="NCBI Taxonomy" id="661367"/>
    <lineage>
        <taxon>Bacteria</taxon>
        <taxon>Pseudomonadati</taxon>
        <taxon>Pseudomonadota</taxon>
        <taxon>Gammaproteobacteria</taxon>
        <taxon>Legionellales</taxon>
        <taxon>Legionellaceae</taxon>
        <taxon>Legionella</taxon>
    </lineage>
</organism>
<protein>
    <recommendedName>
        <fullName evidence="3">ATP-grasp domain-containing protein</fullName>
    </recommendedName>
</protein>
<keyword evidence="2" id="KW-0547">Nucleotide-binding</keyword>
<dbReference type="HOGENOM" id="CLU_053807_0_0_6"/>
<dbReference type="Gene3D" id="3.30.470.20">
    <property type="entry name" value="ATP-grasp fold, B domain"/>
    <property type="match status" value="2"/>
</dbReference>
<accession>D3HS53</accession>
<dbReference type="GO" id="GO:0005737">
    <property type="term" value="C:cytoplasm"/>
    <property type="evidence" value="ECO:0007669"/>
    <property type="project" value="TreeGrafter"/>
</dbReference>
<dbReference type="AlphaFoldDB" id="D3HS53"/>
<dbReference type="GO" id="GO:0018169">
    <property type="term" value="F:ribosomal S6-glutamic acid ligase activity"/>
    <property type="evidence" value="ECO:0007669"/>
    <property type="project" value="TreeGrafter"/>
</dbReference>
<evidence type="ECO:0000313" key="4">
    <source>
        <dbReference type="EMBL" id="CBJ11735.1"/>
    </source>
</evidence>
<dbReference type="PANTHER" id="PTHR21621:SF0">
    <property type="entry name" value="BETA-CITRYLGLUTAMATE SYNTHASE B-RELATED"/>
    <property type="match status" value="1"/>
</dbReference>
<dbReference type="OrthoDB" id="9803907at2"/>
<dbReference type="SUPFAM" id="SSF56059">
    <property type="entry name" value="Glutathione synthetase ATP-binding domain-like"/>
    <property type="match status" value="1"/>
</dbReference>
<dbReference type="STRING" id="661367.LLO_1373"/>
<evidence type="ECO:0000256" key="2">
    <source>
        <dbReference type="PROSITE-ProRule" id="PRU00409"/>
    </source>
</evidence>
<dbReference type="KEGG" id="llo:LLO_1373"/>
<evidence type="ECO:0000256" key="1">
    <source>
        <dbReference type="ARBA" id="ARBA00023211"/>
    </source>
</evidence>
<reference evidence="4 5" key="1">
    <citation type="journal article" date="2010" name="PLoS Genet.">
        <title>Analysis of the Legionella longbeachae genome and transcriptome uncovers unique strategies to cause Legionnaires' disease.</title>
        <authorList>
            <person name="Cazalet C."/>
            <person name="Gomez-Valero L."/>
            <person name="Rusniok C."/>
            <person name="Lomma M."/>
            <person name="Dervins-Ravault D."/>
            <person name="Newton H."/>
            <person name="Sansom F."/>
            <person name="Jarraud S."/>
            <person name="Zidane N."/>
            <person name="Ma L."/>
            <person name="Bouchier C."/>
            <person name="Etienne J."/>
            <person name="Hartland E."/>
            <person name="Buchrieser C."/>
        </authorList>
    </citation>
    <scope>NUCLEOTIDE SEQUENCE [LARGE SCALE GENOMIC DNA]</scope>
    <source>
        <strain evidence="4 5">NSW150</strain>
    </source>
</reference>
<sequence length="334" mass="38070">MVHYEHFPFNFGLLLKFIAKRGIELKVLGDTDAVAATLGTHTEYLVNYISKLTPANYYILLSDKLYSKSLMRFCGISVVEGRVFDKQNIQGVLDFATQIGYPVVLKPTNGSEGNFVYPNLQDEKELVQAFEDFSNYTNQFNMLVEKHFNGKDYRFVVIDGVNEPFVVYRSLPEITGDGIHSIKELVDQENHRRMTLRTNCLCKLYYDDPDSLRTLRHQNLTPDSIVDKGVRIKLRYNANVSWGSDCETIENHTIHASYLQLAQKIHGLLPGNKFTALDLLIEDISQPCTSMNYAFCEFNCDPGFSLHHLPSRGKAQNIIDPIVDLLFPETKKNA</sequence>
<dbReference type="GO" id="GO:0046872">
    <property type="term" value="F:metal ion binding"/>
    <property type="evidence" value="ECO:0007669"/>
    <property type="project" value="InterPro"/>
</dbReference>
<proteinExistence type="predicted"/>
<name>D3HS53_LEGLN</name>
<dbReference type="GO" id="GO:0005524">
    <property type="term" value="F:ATP binding"/>
    <property type="evidence" value="ECO:0007669"/>
    <property type="project" value="UniProtKB-UniRule"/>
</dbReference>
<gene>
    <name evidence="4" type="ordered locus">LLO_1373</name>
</gene>